<evidence type="ECO:0000313" key="1">
    <source>
        <dbReference type="EMBL" id="ATE57190.1"/>
    </source>
</evidence>
<organism evidence="1 2">
    <name type="scientific">Actinosynnema pretiosum</name>
    <dbReference type="NCBI Taxonomy" id="42197"/>
    <lineage>
        <taxon>Bacteria</taxon>
        <taxon>Bacillati</taxon>
        <taxon>Actinomycetota</taxon>
        <taxon>Actinomycetes</taxon>
        <taxon>Pseudonocardiales</taxon>
        <taxon>Pseudonocardiaceae</taxon>
        <taxon>Actinosynnema</taxon>
    </lineage>
</organism>
<sequence length="206" mass="20854">MLIELLFPPRCPGCGSGGAVACPGCLVGFGPPRRVSVRGLPVFTLADHAGAARAVLLAFKERGRRDLAAVLGALLAAALPLLPLPPGPVWFVPAPSTRRAARRRGGPHVAAALRGAGVPCAPVLGLASGTVDSVGLTAAQRRANLRGRVLLRAGPVPPAGAVCVVVDDVVTTGATALECARVLRSAGFRVPLALTFTSACRTEPDG</sequence>
<reference evidence="1" key="1">
    <citation type="submission" date="2017-09" db="EMBL/GenBank/DDBJ databases">
        <title>Complete Genome Sequence of ansamitocin-producing Bacterium Actinosynnema pretiosum X47.</title>
        <authorList>
            <person name="Cao G."/>
            <person name="Zong G."/>
            <person name="Zhong C."/>
            <person name="Fu J."/>
        </authorList>
    </citation>
    <scope>NUCLEOTIDE SEQUENCE [LARGE SCALE GENOMIC DNA]</scope>
    <source>
        <strain evidence="1">X47</strain>
    </source>
</reference>
<gene>
    <name evidence="1" type="ORF">CNX65_31075</name>
</gene>
<dbReference type="PANTHER" id="PTHR47505">
    <property type="entry name" value="DNA UTILIZATION PROTEIN YHGH"/>
    <property type="match status" value="1"/>
</dbReference>
<dbReference type="PANTHER" id="PTHR47505:SF1">
    <property type="entry name" value="DNA UTILIZATION PROTEIN YHGH"/>
    <property type="match status" value="1"/>
</dbReference>
<dbReference type="Gene3D" id="3.40.50.2020">
    <property type="match status" value="1"/>
</dbReference>
<dbReference type="AlphaFoldDB" id="A0A290ZDS0"/>
<evidence type="ECO:0000313" key="2">
    <source>
        <dbReference type="Proteomes" id="UP000218505"/>
    </source>
</evidence>
<name>A0A290ZDS0_9PSEU</name>
<proteinExistence type="predicted"/>
<dbReference type="KEGG" id="apre:CNX65_31075"/>
<dbReference type="InterPro" id="IPR051910">
    <property type="entry name" value="ComF/GntX_DNA_util-trans"/>
</dbReference>
<dbReference type="InterPro" id="IPR029057">
    <property type="entry name" value="PRTase-like"/>
</dbReference>
<keyword evidence="2" id="KW-1185">Reference proteome</keyword>
<dbReference type="GO" id="GO:0016757">
    <property type="term" value="F:glycosyltransferase activity"/>
    <property type="evidence" value="ECO:0007669"/>
    <property type="project" value="UniProtKB-KW"/>
</dbReference>
<keyword evidence="1" id="KW-0328">Glycosyltransferase</keyword>
<dbReference type="EMBL" id="CP023445">
    <property type="protein sequence ID" value="ATE57190.1"/>
    <property type="molecule type" value="Genomic_DNA"/>
</dbReference>
<accession>A0A290ZDS0</accession>
<protein>
    <submittedName>
        <fullName evidence="1">Phosphoribosyltransferase</fullName>
    </submittedName>
</protein>
<dbReference type="Proteomes" id="UP000218505">
    <property type="component" value="Chromosome"/>
</dbReference>
<dbReference type="SUPFAM" id="SSF53271">
    <property type="entry name" value="PRTase-like"/>
    <property type="match status" value="1"/>
</dbReference>
<keyword evidence="1" id="KW-0808">Transferase</keyword>